<sequence length="93" mass="11097">MIPEPLEIKEEIKRMMEVMDEKLAVWYGNRLQSYIYKEVKGVIDWRSFLELMSGRTGDLLRWVRGEMKWEDLLGSISEDLKRRKEKGLDSFLG</sequence>
<organism evidence="1 2">
    <name type="scientific">Candidatus Methanodesulfokora washburnensis</name>
    <dbReference type="NCBI Taxonomy" id="2478471"/>
    <lineage>
        <taxon>Archaea</taxon>
        <taxon>Thermoproteota</taxon>
        <taxon>Candidatus Korarchaeia</taxon>
        <taxon>Candidatus Korarchaeia incertae sedis</taxon>
        <taxon>Candidatus Methanodesulfokora</taxon>
    </lineage>
</organism>
<dbReference type="Proteomes" id="UP000277582">
    <property type="component" value="Unassembled WGS sequence"/>
</dbReference>
<accession>A0A429GHI5</accession>
<comment type="caution">
    <text evidence="1">The sequence shown here is derived from an EMBL/GenBank/DDBJ whole genome shotgun (WGS) entry which is preliminary data.</text>
</comment>
<evidence type="ECO:0000313" key="1">
    <source>
        <dbReference type="EMBL" id="RSN73245.1"/>
    </source>
</evidence>
<proteinExistence type="predicted"/>
<dbReference type="RefSeq" id="WP_125672011.1">
    <property type="nucleotide sequence ID" value="NZ_RCOS01000125.1"/>
</dbReference>
<dbReference type="AlphaFoldDB" id="A0A429GHI5"/>
<keyword evidence="2" id="KW-1185">Reference proteome</keyword>
<protein>
    <submittedName>
        <fullName evidence="1">Uncharacterized protein</fullName>
    </submittedName>
</protein>
<evidence type="ECO:0000313" key="2">
    <source>
        <dbReference type="Proteomes" id="UP000277582"/>
    </source>
</evidence>
<dbReference type="EMBL" id="RCOS01000125">
    <property type="protein sequence ID" value="RSN73245.1"/>
    <property type="molecule type" value="Genomic_DNA"/>
</dbReference>
<gene>
    <name evidence="1" type="ORF">D6D85_11000</name>
</gene>
<reference evidence="1 2" key="1">
    <citation type="submission" date="2018-10" db="EMBL/GenBank/DDBJ databases">
        <title>Co-occurring genomic capacity for anaerobic methane metabolism and dissimilatory sulfite reduction discovered in the Korarchaeota.</title>
        <authorList>
            <person name="Mckay L.J."/>
            <person name="Dlakic M."/>
            <person name="Fields M.W."/>
            <person name="Delmont T.O."/>
            <person name="Eren A.M."/>
            <person name="Jay Z.J."/>
            <person name="Klingelsmith K.B."/>
            <person name="Rusch D.B."/>
            <person name="Inskeep W.P."/>
        </authorList>
    </citation>
    <scope>NUCLEOTIDE SEQUENCE [LARGE SCALE GENOMIC DNA]</scope>
    <source>
        <strain evidence="1 2">MDKW</strain>
    </source>
</reference>
<dbReference type="OrthoDB" id="101774at2157"/>
<name>A0A429GHI5_9CREN</name>